<reference evidence="1 2" key="1">
    <citation type="submission" date="2020-02" db="EMBL/GenBank/DDBJ databases">
        <authorList>
            <person name="Ferguson B K."/>
        </authorList>
    </citation>
    <scope>NUCLEOTIDE SEQUENCE [LARGE SCALE GENOMIC DNA]</scope>
</reference>
<protein>
    <submittedName>
        <fullName evidence="1">Uncharacterized protein</fullName>
    </submittedName>
</protein>
<keyword evidence="2" id="KW-1185">Reference proteome</keyword>
<dbReference type="AlphaFoldDB" id="A0A6H5GTE5"/>
<feature type="non-terminal residue" evidence="1">
    <location>
        <position position="150"/>
    </location>
</feature>
<proteinExistence type="predicted"/>
<organism evidence="1 2">
    <name type="scientific">Nesidiocoris tenuis</name>
    <dbReference type="NCBI Taxonomy" id="355587"/>
    <lineage>
        <taxon>Eukaryota</taxon>
        <taxon>Metazoa</taxon>
        <taxon>Ecdysozoa</taxon>
        <taxon>Arthropoda</taxon>
        <taxon>Hexapoda</taxon>
        <taxon>Insecta</taxon>
        <taxon>Pterygota</taxon>
        <taxon>Neoptera</taxon>
        <taxon>Paraneoptera</taxon>
        <taxon>Hemiptera</taxon>
        <taxon>Heteroptera</taxon>
        <taxon>Panheteroptera</taxon>
        <taxon>Cimicomorpha</taxon>
        <taxon>Miridae</taxon>
        <taxon>Dicyphina</taxon>
        <taxon>Nesidiocoris</taxon>
    </lineage>
</organism>
<evidence type="ECO:0000313" key="1">
    <source>
        <dbReference type="EMBL" id="CAB0006864.1"/>
    </source>
</evidence>
<evidence type="ECO:0000313" key="2">
    <source>
        <dbReference type="Proteomes" id="UP000479000"/>
    </source>
</evidence>
<dbReference type="EMBL" id="CADCXU010018483">
    <property type="protein sequence ID" value="CAB0006864.1"/>
    <property type="molecule type" value="Genomic_DNA"/>
</dbReference>
<name>A0A6H5GTE5_9HEMI</name>
<sequence length="150" mass="16538">MFQDSGDILAQEIPMIERSSRLSMTLAGCVPPTFPSTKRRRRLSFQIAKVPRSPRVSSTKKTIRISAVPTYNLGITATQISIGTSHSQGVVHVGTCLFNAVSTEKRSRRTAGFFSIADSDSSPFETEATEHFKTDRIVLAHHLRVSVFSV</sequence>
<dbReference type="Proteomes" id="UP000479000">
    <property type="component" value="Unassembled WGS sequence"/>
</dbReference>
<accession>A0A6H5GTE5</accession>
<gene>
    <name evidence="1" type="ORF">NTEN_LOCUS12309</name>
</gene>